<dbReference type="EMBL" id="GL377308">
    <property type="protein sequence ID" value="EFI95836.1"/>
    <property type="molecule type" value="Genomic_DNA"/>
</dbReference>
<organism evidence="3">
    <name type="scientific">Schizophyllum commune (strain H4-8 / FGSC 9210)</name>
    <name type="common">Split gill fungus</name>
    <dbReference type="NCBI Taxonomy" id="578458"/>
    <lineage>
        <taxon>Eukaryota</taxon>
        <taxon>Fungi</taxon>
        <taxon>Dikarya</taxon>
        <taxon>Basidiomycota</taxon>
        <taxon>Agaricomycotina</taxon>
        <taxon>Agaricomycetes</taxon>
        <taxon>Agaricomycetidae</taxon>
        <taxon>Agaricales</taxon>
        <taxon>Schizophyllaceae</taxon>
        <taxon>Schizophyllum</taxon>
    </lineage>
</organism>
<feature type="compositionally biased region" description="Polar residues" evidence="1">
    <location>
        <begin position="134"/>
        <end position="144"/>
    </location>
</feature>
<name>D8QAH6_SCHCM</name>
<dbReference type="InParanoid" id="D8QAH6"/>
<feature type="non-terminal residue" evidence="2">
    <location>
        <position position="144"/>
    </location>
</feature>
<feature type="compositionally biased region" description="Basic and acidic residues" evidence="1">
    <location>
        <begin position="93"/>
        <end position="117"/>
    </location>
</feature>
<dbReference type="RefSeq" id="XP_003030739.1">
    <property type="nucleotide sequence ID" value="XM_003030693.1"/>
</dbReference>
<reference evidence="2 3" key="1">
    <citation type="journal article" date="2010" name="Nat. Biotechnol.">
        <title>Genome sequence of the model mushroom Schizophyllum commune.</title>
        <authorList>
            <person name="Ohm R.A."/>
            <person name="de Jong J.F."/>
            <person name="Lugones L.G."/>
            <person name="Aerts A."/>
            <person name="Kothe E."/>
            <person name="Stajich J.E."/>
            <person name="de Vries R.P."/>
            <person name="Record E."/>
            <person name="Levasseur A."/>
            <person name="Baker S.E."/>
            <person name="Bartholomew K.A."/>
            <person name="Coutinho P.M."/>
            <person name="Erdmann S."/>
            <person name="Fowler T.J."/>
            <person name="Gathman A.C."/>
            <person name="Lombard V."/>
            <person name="Henrissat B."/>
            <person name="Knabe N."/>
            <person name="Kuees U."/>
            <person name="Lilly W.W."/>
            <person name="Lindquist E."/>
            <person name="Lucas S."/>
            <person name="Magnuson J.K."/>
            <person name="Piumi F."/>
            <person name="Raudaskoski M."/>
            <person name="Salamov A."/>
            <person name="Schmutz J."/>
            <person name="Schwarze F.W.M.R."/>
            <person name="vanKuyk P.A."/>
            <person name="Horton J.S."/>
            <person name="Grigoriev I.V."/>
            <person name="Woesten H.A.B."/>
        </authorList>
    </citation>
    <scope>NUCLEOTIDE SEQUENCE [LARGE SCALE GENOMIC DNA]</scope>
    <source>
        <strain evidence="3">H4-8 / FGSC 9210</strain>
    </source>
</reference>
<dbReference type="VEuPathDB" id="FungiDB:SCHCODRAFT_02509173"/>
<sequence>MLTTPFRLVCRLRYSLQCALDTYCGRRKRTSDSCTLASQPCGDALFASAVTRPTDLALTTVLVGACQCQPLTTSSPCFFRAAPSPQSLLALVHDGDDDHDGGGSEEERRAWPARVEETAGSGRRARRIEVDETAPTTTSGFRAP</sequence>
<proteinExistence type="predicted"/>
<dbReference type="Proteomes" id="UP000007431">
    <property type="component" value="Unassembled WGS sequence"/>
</dbReference>
<dbReference type="KEGG" id="scm:SCHCO_02509173"/>
<dbReference type="AlphaFoldDB" id="D8QAH6"/>
<feature type="region of interest" description="Disordered" evidence="1">
    <location>
        <begin position="91"/>
        <end position="144"/>
    </location>
</feature>
<evidence type="ECO:0000313" key="3">
    <source>
        <dbReference type="Proteomes" id="UP000007431"/>
    </source>
</evidence>
<dbReference type="GeneID" id="9587723"/>
<gene>
    <name evidence="2" type="ORF">SCHCODRAFT_110915</name>
</gene>
<evidence type="ECO:0000313" key="2">
    <source>
        <dbReference type="EMBL" id="EFI95836.1"/>
    </source>
</evidence>
<dbReference type="HOGENOM" id="CLU_1797579_0_0_1"/>
<evidence type="ECO:0000256" key="1">
    <source>
        <dbReference type="SAM" id="MobiDB-lite"/>
    </source>
</evidence>
<keyword evidence="3" id="KW-1185">Reference proteome</keyword>
<accession>D8QAH6</accession>
<protein>
    <submittedName>
        <fullName evidence="2">Uncharacterized protein</fullName>
    </submittedName>
</protein>